<dbReference type="SUPFAM" id="SSF53448">
    <property type="entry name" value="Nucleotide-diphospho-sugar transferases"/>
    <property type="match status" value="2"/>
</dbReference>
<organism evidence="2 3">
    <name type="scientific">Roseburia inulinivorans</name>
    <dbReference type="NCBI Taxonomy" id="360807"/>
    <lineage>
        <taxon>Bacteria</taxon>
        <taxon>Bacillati</taxon>
        <taxon>Bacillota</taxon>
        <taxon>Clostridia</taxon>
        <taxon>Lachnospirales</taxon>
        <taxon>Lachnospiraceae</taxon>
        <taxon>Roseburia</taxon>
    </lineage>
</organism>
<dbReference type="Gene3D" id="3.40.50.12580">
    <property type="match status" value="1"/>
</dbReference>
<name>A0A3R6DBX7_9FIRM</name>
<dbReference type="InterPro" id="IPR001173">
    <property type="entry name" value="Glyco_trans_2-like"/>
</dbReference>
<dbReference type="GO" id="GO:0008417">
    <property type="term" value="F:fucosyltransferase activity"/>
    <property type="evidence" value="ECO:0007669"/>
    <property type="project" value="TreeGrafter"/>
</dbReference>
<dbReference type="EMBL" id="QRHP01000001">
    <property type="protein sequence ID" value="RHF87596.1"/>
    <property type="molecule type" value="Genomic_DNA"/>
</dbReference>
<keyword evidence="2" id="KW-0808">Transferase</keyword>
<dbReference type="PANTHER" id="PTHR22916">
    <property type="entry name" value="GLYCOSYLTRANSFERASE"/>
    <property type="match status" value="1"/>
</dbReference>
<dbReference type="Proteomes" id="UP000283701">
    <property type="component" value="Unassembled WGS sequence"/>
</dbReference>
<dbReference type="RefSeq" id="WP_118202250.1">
    <property type="nucleotide sequence ID" value="NZ_QRHP01000001.1"/>
</dbReference>
<evidence type="ECO:0000313" key="3">
    <source>
        <dbReference type="Proteomes" id="UP000283701"/>
    </source>
</evidence>
<reference evidence="2 3" key="1">
    <citation type="submission" date="2018-08" db="EMBL/GenBank/DDBJ databases">
        <title>A genome reference for cultivated species of the human gut microbiota.</title>
        <authorList>
            <person name="Zou Y."/>
            <person name="Xue W."/>
            <person name="Luo G."/>
        </authorList>
    </citation>
    <scope>NUCLEOTIDE SEQUENCE [LARGE SCALE GENOMIC DNA]</scope>
    <source>
        <strain evidence="2 3">AM23-23AC</strain>
    </source>
</reference>
<feature type="domain" description="Glycosyltransferase 2-like" evidence="1">
    <location>
        <begin position="5"/>
        <end position="161"/>
    </location>
</feature>
<feature type="domain" description="Glycosyltransferase 2-like" evidence="1">
    <location>
        <begin position="324"/>
        <end position="486"/>
    </location>
</feature>
<dbReference type="AlphaFoldDB" id="A0A3R6DBX7"/>
<evidence type="ECO:0000259" key="1">
    <source>
        <dbReference type="Pfam" id="PF00535"/>
    </source>
</evidence>
<dbReference type="PANTHER" id="PTHR22916:SF69">
    <property type="entry name" value="BIFUNCTIONAL GLYCOSYLTRANSFERASE PGTA"/>
    <property type="match status" value="1"/>
</dbReference>
<dbReference type="Pfam" id="PF00535">
    <property type="entry name" value="Glycos_transf_2"/>
    <property type="match status" value="2"/>
</dbReference>
<dbReference type="CDD" id="cd00761">
    <property type="entry name" value="Glyco_tranf_GTA_type"/>
    <property type="match status" value="1"/>
</dbReference>
<accession>A0A3R6DBX7</accession>
<proteinExistence type="predicted"/>
<dbReference type="SUPFAM" id="SSF53756">
    <property type="entry name" value="UDP-Glycosyltransferase/glycogen phosphorylase"/>
    <property type="match status" value="1"/>
</dbReference>
<gene>
    <name evidence="2" type="ORF">DW654_02285</name>
</gene>
<evidence type="ECO:0000313" key="2">
    <source>
        <dbReference type="EMBL" id="RHF87596.1"/>
    </source>
</evidence>
<dbReference type="InterPro" id="IPR043148">
    <property type="entry name" value="TagF_C"/>
</dbReference>
<dbReference type="InterPro" id="IPR029044">
    <property type="entry name" value="Nucleotide-diphossugar_trans"/>
</dbReference>
<sequence length="1122" mass="131977">MKKISAVLPLYNGIKYISECIGSIQQQTFLEWELIIVNEYGSDDGCADLVLEYAKSDSRIRLIQNTARLGLAESLNVGIEAASGKYIARVDVDDPSYPERFEKQVAYMDRHSDVFMCGTLQRSVTTNGKYILDVPCDSEELKAALLFGCEISHCSVMFRRATWIENGFRYDKDCLCEDYDLWTKIMFEHKIVNLPEVLVDHRWGFGNISIEKGERLHKASRDVSIRTLRNFGIEVSDEDDFLVAGWRNEPKKYARMNQAYFLKKNYWLLTELEKKNKEKHLIEESALQKILLKRWNWVCKCCDLFFMDIPFEQMRHGVESPIVSIVLPVFESAQTLRETIDSILLQTYTAWELIIVCEYDNWDGSTEIAKAYAKLDKRIRVVCNERLEGLSASLNIGIRLAAGKYIARIDADDLANAARLVTQVAYMDCHNDVGITQFYQHYFGSGANDFIHRPPLSAEAMKAKLLFFCDACHSTVMIRKNVLEQYGLYYDPNAALEDYDLWTRAVKVTKFETIPEVYGEYRVGGNNISVDKNTAIQENMCQIVARQLKDNLNIDVPEEKRKLLNGWDNYFCKLSDKERELQLDELRVLLQQIWDANRKCKYYQNRELLNVIAQKWYWSRYNKSWHENLYPGSFKETVELNKRIPLKVILKDNFKKPLKLVQSLRLHLDAKNIEHLSNVTKDVSAAQTEMVNKNIEQWTWERYKRLEMQISELRNQNEVMQHALSELLFRDKKISYKQGDKIRLVFLYQIASFWPSWDSLYESCLNDERIDARLVWLDETNTEKSQMVGAEEFLKKKKLCYEKFEEFDIESFAPHVIFIQTPYDEWHRKEQHWSNHFKEQGYRIVYIPYGVEISDTEDSHKLHFETNVIQNCWRIYTFSDVMKKDYLRYSENRRAVRALGLPRFDFYINNSLNSLPENIEKRRKGRKIILWKVHFPKWINDLEKSVMVTPELEEYVKFAKVIRNYTDFFFIFMPHPKFFEYRNNAYVRKHIDEISSILSCCDNVWIDDREDYRESLVHADFIIVDRSAVMVEAGAINVPVLYVSNKEYNEPVTKAIEPLINSYYQANSCANMVGFLDMCRNGKDPKREAREKAFHMCIPNYDGRCGMRIKEDIVNGVIEELD</sequence>
<protein>
    <submittedName>
        <fullName evidence="2">Glycosyltransferase</fullName>
    </submittedName>
</protein>
<dbReference type="Gene3D" id="3.90.550.10">
    <property type="entry name" value="Spore Coat Polysaccharide Biosynthesis Protein SpsA, Chain A"/>
    <property type="match status" value="2"/>
</dbReference>
<comment type="caution">
    <text evidence="2">The sequence shown here is derived from an EMBL/GenBank/DDBJ whole genome shotgun (WGS) entry which is preliminary data.</text>
</comment>